<feature type="transmembrane region" description="Helical" evidence="1">
    <location>
        <begin position="20"/>
        <end position="43"/>
    </location>
</feature>
<protein>
    <recommendedName>
        <fullName evidence="4">ABC transporter permease</fullName>
    </recommendedName>
</protein>
<comment type="caution">
    <text evidence="2">The sequence shown here is derived from an EMBL/GenBank/DDBJ whole genome shotgun (WGS) entry which is preliminary data.</text>
</comment>
<reference evidence="3" key="1">
    <citation type="journal article" date="2019" name="Int. J. Syst. Evol. Microbiol.">
        <title>The Global Catalogue of Microorganisms (GCM) 10K type strain sequencing project: providing services to taxonomists for standard genome sequencing and annotation.</title>
        <authorList>
            <consortium name="The Broad Institute Genomics Platform"/>
            <consortium name="The Broad Institute Genome Sequencing Center for Infectious Disease"/>
            <person name="Wu L."/>
            <person name="Ma J."/>
        </authorList>
    </citation>
    <scope>NUCLEOTIDE SEQUENCE [LARGE SCALE GENOMIC DNA]</scope>
    <source>
        <strain evidence="3">JCM 10425</strain>
    </source>
</reference>
<organism evidence="2 3">
    <name type="scientific">Cryptosporangium japonicum</name>
    <dbReference type="NCBI Taxonomy" id="80872"/>
    <lineage>
        <taxon>Bacteria</taxon>
        <taxon>Bacillati</taxon>
        <taxon>Actinomycetota</taxon>
        <taxon>Actinomycetes</taxon>
        <taxon>Cryptosporangiales</taxon>
        <taxon>Cryptosporangiaceae</taxon>
        <taxon>Cryptosporangium</taxon>
    </lineage>
</organism>
<evidence type="ECO:0000313" key="3">
    <source>
        <dbReference type="Proteomes" id="UP001500967"/>
    </source>
</evidence>
<dbReference type="EMBL" id="BAAAGX010000014">
    <property type="protein sequence ID" value="GAA0245841.1"/>
    <property type="molecule type" value="Genomic_DNA"/>
</dbReference>
<sequence length="227" mass="24337">MSAFATLTWLNLRQLRGPAVLSVLLVAAYAAVVTGPLRLASWFLATADFGQPATVVPLLFGAGVAAPMLAREQQRRTIDLAYTQSVRRSTWLVARILPVPVLAVATALGVREAFRLPPGSYLMNTVFLGNGPIRIGFVLFTVALGFCAGAVLGRTLPAMAATVVGFLLIWFTPAVPAIVHLFVPEENTVVGVLTPRGVFVYALVLYVFAAVLLAVTFAWMTRKVPRS</sequence>
<feature type="transmembrane region" description="Helical" evidence="1">
    <location>
        <begin position="159"/>
        <end position="183"/>
    </location>
</feature>
<dbReference type="Proteomes" id="UP001500967">
    <property type="component" value="Unassembled WGS sequence"/>
</dbReference>
<evidence type="ECO:0000313" key="2">
    <source>
        <dbReference type="EMBL" id="GAA0245841.1"/>
    </source>
</evidence>
<feature type="transmembrane region" description="Helical" evidence="1">
    <location>
        <begin position="49"/>
        <end position="70"/>
    </location>
</feature>
<proteinExistence type="predicted"/>
<feature type="transmembrane region" description="Helical" evidence="1">
    <location>
        <begin position="131"/>
        <end position="152"/>
    </location>
</feature>
<accession>A0ABP3E123</accession>
<name>A0ABP3E123_9ACTN</name>
<dbReference type="RefSeq" id="WP_344649805.1">
    <property type="nucleotide sequence ID" value="NZ_BAAAGX010000014.1"/>
</dbReference>
<keyword evidence="1" id="KW-0812">Transmembrane</keyword>
<evidence type="ECO:0000256" key="1">
    <source>
        <dbReference type="SAM" id="Phobius"/>
    </source>
</evidence>
<keyword evidence="1" id="KW-0472">Membrane</keyword>
<feature type="transmembrane region" description="Helical" evidence="1">
    <location>
        <begin position="91"/>
        <end position="111"/>
    </location>
</feature>
<gene>
    <name evidence="2" type="ORF">GCM10009539_34010</name>
</gene>
<keyword evidence="1" id="KW-1133">Transmembrane helix</keyword>
<evidence type="ECO:0008006" key="4">
    <source>
        <dbReference type="Google" id="ProtNLM"/>
    </source>
</evidence>
<feature type="transmembrane region" description="Helical" evidence="1">
    <location>
        <begin position="198"/>
        <end position="220"/>
    </location>
</feature>
<keyword evidence="3" id="KW-1185">Reference proteome</keyword>